<dbReference type="AlphaFoldDB" id="A0A1M6P3W0"/>
<sequence length="496" mass="54211">MQGQDATTQEDAKKAPPGNGKNGGTGRDPAMEKLAEKLLQTKEFKDMTGALMPEVLKAWAGDSAVRKIISRQIAKTMEKGFLAKAGEDAPQVKLFEDMEFSEILMSKVPALVNTGIKGTGGLSKALDSLPDEKKQAYMAQALQAIDSASIGQTLATLIRIVNEVHETNPTFVSEQIQAPFQALVENLDFADLEDVIKHSQNDFVGIVRAINEVFDRYPSKVVCLLGLVPATFNVTVAILNEATGQLDNMPPDLLTEIILSLMGDIDGAAVGQAVNYLHELLRKIHTGSSLLGPPGHPQFTQELTSKLKEIVAAIDTQVWWKGRQAISEIRDAKENAKYALLQEHPDMLIQQLKESPVLLNSRIKALLTNVSLLEEMDDEAIAEAVAEGALRLDMQDLAEALNLHAQVANRIRKVKPDLAMSILESFSYSVDLDEVGETAQWLARDLADSFKPLVRSVFPPLVQGVCECLAPENDEHQEGIDNALNALRELLKPQEA</sequence>
<proteinExistence type="predicted"/>
<organism evidence="2 3">
    <name type="scientific">Desulfatibacillum alkenivorans DSM 16219</name>
    <dbReference type="NCBI Taxonomy" id="1121393"/>
    <lineage>
        <taxon>Bacteria</taxon>
        <taxon>Pseudomonadati</taxon>
        <taxon>Thermodesulfobacteriota</taxon>
        <taxon>Desulfobacteria</taxon>
        <taxon>Desulfobacterales</taxon>
        <taxon>Desulfatibacillaceae</taxon>
        <taxon>Desulfatibacillum</taxon>
    </lineage>
</organism>
<dbReference type="Proteomes" id="UP000183994">
    <property type="component" value="Unassembled WGS sequence"/>
</dbReference>
<evidence type="ECO:0000313" key="2">
    <source>
        <dbReference type="EMBL" id="SHK02669.1"/>
    </source>
</evidence>
<dbReference type="RefSeq" id="WP_073476716.1">
    <property type="nucleotide sequence ID" value="NZ_FQZU01000016.1"/>
</dbReference>
<evidence type="ECO:0000313" key="3">
    <source>
        <dbReference type="Proteomes" id="UP000183994"/>
    </source>
</evidence>
<protein>
    <submittedName>
        <fullName evidence="2">Uncharacterized protein</fullName>
    </submittedName>
</protein>
<dbReference type="OrthoDB" id="5420069at2"/>
<dbReference type="SUPFAM" id="SSF48371">
    <property type="entry name" value="ARM repeat"/>
    <property type="match status" value="1"/>
</dbReference>
<keyword evidence="3" id="KW-1185">Reference proteome</keyword>
<feature type="region of interest" description="Disordered" evidence="1">
    <location>
        <begin position="1"/>
        <end position="30"/>
    </location>
</feature>
<dbReference type="EMBL" id="FQZU01000016">
    <property type="protein sequence ID" value="SHK02669.1"/>
    <property type="molecule type" value="Genomic_DNA"/>
</dbReference>
<reference evidence="3" key="1">
    <citation type="submission" date="2016-11" db="EMBL/GenBank/DDBJ databases">
        <authorList>
            <person name="Varghese N."/>
            <person name="Submissions S."/>
        </authorList>
    </citation>
    <scope>NUCLEOTIDE SEQUENCE [LARGE SCALE GENOMIC DNA]</scope>
    <source>
        <strain evidence="3">DSM 16219</strain>
    </source>
</reference>
<dbReference type="InterPro" id="IPR016024">
    <property type="entry name" value="ARM-type_fold"/>
</dbReference>
<dbReference type="STRING" id="1121393.SAMN02745216_02754"/>
<gene>
    <name evidence="2" type="ORF">SAMN02745216_02754</name>
</gene>
<accession>A0A1M6P3W0</accession>
<name>A0A1M6P3W0_9BACT</name>
<evidence type="ECO:0000256" key="1">
    <source>
        <dbReference type="SAM" id="MobiDB-lite"/>
    </source>
</evidence>